<gene>
    <name evidence="1" type="ORF">GCM10009839_90920</name>
</gene>
<evidence type="ECO:0008006" key="3">
    <source>
        <dbReference type="Google" id="ProtNLM"/>
    </source>
</evidence>
<sequence length="247" mass="26652">MTASERPEPPGVFLAFASEDSPRALSLDASLRASGARTAFDESEEPDEELPSEVVLQDLGACDGFVLVWSRHTAEDDGVSELRRLAASFDKPCFVRSLDATPAPEDVDGRIPAEDDDAAATAAVHRLLGAQPPVSAPRPHLSVEPGRWQITSDAQHGETLDLELTGADGSGPLTGVHRRAGVEGNVTGHWRSYPEEGRLDLDLESSFGLRPQHSLRQLQLLGGTNHELTAEDLHGIATVLRYRLVRD</sequence>
<reference evidence="1 2" key="1">
    <citation type="journal article" date="2019" name="Int. J. Syst. Evol. Microbiol.">
        <title>The Global Catalogue of Microorganisms (GCM) 10K type strain sequencing project: providing services to taxonomists for standard genome sequencing and annotation.</title>
        <authorList>
            <consortium name="The Broad Institute Genomics Platform"/>
            <consortium name="The Broad Institute Genome Sequencing Center for Infectious Disease"/>
            <person name="Wu L."/>
            <person name="Ma J."/>
        </authorList>
    </citation>
    <scope>NUCLEOTIDE SEQUENCE [LARGE SCALE GENOMIC DNA]</scope>
    <source>
        <strain evidence="1 2">JCM 16014</strain>
    </source>
</reference>
<evidence type="ECO:0000313" key="1">
    <source>
        <dbReference type="EMBL" id="GAA2065128.1"/>
    </source>
</evidence>
<keyword evidence="2" id="KW-1185">Reference proteome</keyword>
<comment type="caution">
    <text evidence="1">The sequence shown here is derived from an EMBL/GenBank/DDBJ whole genome shotgun (WGS) entry which is preliminary data.</text>
</comment>
<name>A0ABN2VL41_9ACTN</name>
<dbReference type="Proteomes" id="UP001500751">
    <property type="component" value="Unassembled WGS sequence"/>
</dbReference>
<proteinExistence type="predicted"/>
<protein>
    <recommendedName>
        <fullName evidence="3">TIR domain-containing protein</fullName>
    </recommendedName>
</protein>
<dbReference type="EMBL" id="BAAAQN010000100">
    <property type="protein sequence ID" value="GAA2065128.1"/>
    <property type="molecule type" value="Genomic_DNA"/>
</dbReference>
<organism evidence="1 2">
    <name type="scientific">Catenulispora yoronensis</name>
    <dbReference type="NCBI Taxonomy" id="450799"/>
    <lineage>
        <taxon>Bacteria</taxon>
        <taxon>Bacillati</taxon>
        <taxon>Actinomycetota</taxon>
        <taxon>Actinomycetes</taxon>
        <taxon>Catenulisporales</taxon>
        <taxon>Catenulisporaceae</taxon>
        <taxon>Catenulispora</taxon>
    </lineage>
</organism>
<accession>A0ABN2VL41</accession>
<dbReference type="RefSeq" id="WP_344671989.1">
    <property type="nucleotide sequence ID" value="NZ_BAAAQN010000100.1"/>
</dbReference>
<evidence type="ECO:0000313" key="2">
    <source>
        <dbReference type="Proteomes" id="UP001500751"/>
    </source>
</evidence>